<organism evidence="2 3">
    <name type="scientific">Candidatus Scatousia excrementipullorum</name>
    <dbReference type="NCBI Taxonomy" id="2840936"/>
    <lineage>
        <taxon>Bacteria</taxon>
        <taxon>Candidatus Scatousia</taxon>
    </lineage>
</organism>
<name>A0A9D9DQJ4_9BACT</name>
<dbReference type="AlphaFoldDB" id="A0A9D9DQJ4"/>
<reference evidence="2" key="2">
    <citation type="journal article" date="2021" name="PeerJ">
        <title>Extensive microbial diversity within the chicken gut microbiome revealed by metagenomics and culture.</title>
        <authorList>
            <person name="Gilroy R."/>
            <person name="Ravi A."/>
            <person name="Getino M."/>
            <person name="Pursley I."/>
            <person name="Horton D.L."/>
            <person name="Alikhan N.F."/>
            <person name="Baker D."/>
            <person name="Gharbi K."/>
            <person name="Hall N."/>
            <person name="Watson M."/>
            <person name="Adriaenssens E.M."/>
            <person name="Foster-Nyarko E."/>
            <person name="Jarju S."/>
            <person name="Secka A."/>
            <person name="Antonio M."/>
            <person name="Oren A."/>
            <person name="Chaudhuri R.R."/>
            <person name="La Ragione R."/>
            <person name="Hildebrand F."/>
            <person name="Pallen M.J."/>
        </authorList>
    </citation>
    <scope>NUCLEOTIDE SEQUENCE</scope>
    <source>
        <strain evidence="2">10192</strain>
    </source>
</reference>
<feature type="transmembrane region" description="Helical" evidence="1">
    <location>
        <begin position="114"/>
        <end position="137"/>
    </location>
</feature>
<dbReference type="EMBL" id="JADIND010000130">
    <property type="protein sequence ID" value="MBO8430948.1"/>
    <property type="molecule type" value="Genomic_DNA"/>
</dbReference>
<feature type="transmembrane region" description="Helical" evidence="1">
    <location>
        <begin position="12"/>
        <end position="34"/>
    </location>
</feature>
<reference evidence="2" key="1">
    <citation type="submission" date="2020-10" db="EMBL/GenBank/DDBJ databases">
        <authorList>
            <person name="Gilroy R."/>
        </authorList>
    </citation>
    <scope>NUCLEOTIDE SEQUENCE</scope>
    <source>
        <strain evidence="2">10192</strain>
    </source>
</reference>
<protein>
    <submittedName>
        <fullName evidence="2">Uncharacterized protein</fullName>
    </submittedName>
</protein>
<dbReference type="Proteomes" id="UP000823632">
    <property type="component" value="Unassembled WGS sequence"/>
</dbReference>
<accession>A0A9D9DQJ4</accession>
<feature type="transmembrane region" description="Helical" evidence="1">
    <location>
        <begin position="46"/>
        <end position="70"/>
    </location>
</feature>
<proteinExistence type="predicted"/>
<keyword evidence="1" id="KW-0472">Membrane</keyword>
<keyword evidence="1" id="KW-1133">Transmembrane helix</keyword>
<keyword evidence="1" id="KW-0812">Transmembrane</keyword>
<gene>
    <name evidence="2" type="ORF">IAC76_06125</name>
</gene>
<evidence type="ECO:0000256" key="1">
    <source>
        <dbReference type="SAM" id="Phobius"/>
    </source>
</evidence>
<feature type="transmembrane region" description="Helical" evidence="1">
    <location>
        <begin position="82"/>
        <end position="99"/>
    </location>
</feature>
<sequence>MNKDIKGLIVYLLLMSIIWTFPFLTLLSFLAAYSVSDDGNEPLANLFLILAGVVLILYFILPVLLTYFAIKKHWSKYLDRFFLHKWWPTILLLFFIFLHSTEHFFHYTSGSDKFLWSCICLIAIISEVFIAPTYYFTYLNLLIFRKKLLKFTEQKTPEK</sequence>
<comment type="caution">
    <text evidence="2">The sequence shown here is derived from an EMBL/GenBank/DDBJ whole genome shotgun (WGS) entry which is preliminary data.</text>
</comment>
<evidence type="ECO:0000313" key="2">
    <source>
        <dbReference type="EMBL" id="MBO8430948.1"/>
    </source>
</evidence>
<evidence type="ECO:0000313" key="3">
    <source>
        <dbReference type="Proteomes" id="UP000823632"/>
    </source>
</evidence>